<dbReference type="Pfam" id="PF00179">
    <property type="entry name" value="UQ_con"/>
    <property type="match status" value="1"/>
</dbReference>
<feature type="non-terminal residue" evidence="3">
    <location>
        <position position="196"/>
    </location>
</feature>
<dbReference type="SUPFAM" id="SSF54495">
    <property type="entry name" value="UBC-like"/>
    <property type="match status" value="2"/>
</dbReference>
<protein>
    <submittedName>
        <fullName evidence="3">SPOSA6832_03245-mRNA-1:cds</fullName>
    </submittedName>
</protein>
<proteinExistence type="predicted"/>
<evidence type="ECO:0000256" key="1">
    <source>
        <dbReference type="SAM" id="MobiDB-lite"/>
    </source>
</evidence>
<dbReference type="SMART" id="SM00212">
    <property type="entry name" value="UBCc"/>
    <property type="match status" value="1"/>
</dbReference>
<reference evidence="4" key="1">
    <citation type="submission" date="2015-02" db="EMBL/GenBank/DDBJ databases">
        <authorList>
            <person name="Gon?alves P."/>
        </authorList>
    </citation>
    <scope>NUCLEOTIDE SEQUENCE [LARGE SCALE GENOMIC DNA]</scope>
</reference>
<feature type="region of interest" description="Disordered" evidence="1">
    <location>
        <begin position="1"/>
        <end position="23"/>
    </location>
</feature>
<dbReference type="PANTHER" id="PTHR24068">
    <property type="entry name" value="UBIQUITIN-CONJUGATING ENZYME E2"/>
    <property type="match status" value="1"/>
</dbReference>
<dbReference type="Proteomes" id="UP000243876">
    <property type="component" value="Unassembled WGS sequence"/>
</dbReference>
<dbReference type="PROSITE" id="PS50127">
    <property type="entry name" value="UBC_2"/>
    <property type="match status" value="1"/>
</dbReference>
<organism evidence="3 4">
    <name type="scientific">Sporidiobolus salmonicolor</name>
    <name type="common">Yeast-like fungus</name>
    <name type="synonym">Sporobolomyces salmonicolor</name>
    <dbReference type="NCBI Taxonomy" id="5005"/>
    <lineage>
        <taxon>Eukaryota</taxon>
        <taxon>Fungi</taxon>
        <taxon>Dikarya</taxon>
        <taxon>Basidiomycota</taxon>
        <taxon>Pucciniomycotina</taxon>
        <taxon>Microbotryomycetes</taxon>
        <taxon>Sporidiobolales</taxon>
        <taxon>Sporidiobolaceae</taxon>
        <taxon>Sporobolomyces</taxon>
    </lineage>
</organism>
<dbReference type="InterPro" id="IPR000608">
    <property type="entry name" value="UBC"/>
</dbReference>
<evidence type="ECO:0000313" key="3">
    <source>
        <dbReference type="EMBL" id="CEQ41501.1"/>
    </source>
</evidence>
<feature type="non-terminal residue" evidence="3">
    <location>
        <position position="1"/>
    </location>
</feature>
<sequence>TDERGKQEQAAGGQVERHETSAVPRSFRLLEELEKGEKGIGDGTCSYGLQDGEEMSMEKWNGTIIGPGHSVHENRIYSLSIVCGASYPDQPPQITFLTRINLPCVDQSNGKVRSLVAPMSRQWPGDPLSPRAETASADASSSWCIAPGRQVDPSKLDVLARWKHNYTLETVLVELRRDMASPTNRKLPQPPEGTTF</sequence>
<dbReference type="InterPro" id="IPR016135">
    <property type="entry name" value="UBQ-conjugating_enzyme/RWD"/>
</dbReference>
<dbReference type="Gene3D" id="3.10.110.10">
    <property type="entry name" value="Ubiquitin Conjugating Enzyme"/>
    <property type="match status" value="1"/>
</dbReference>
<dbReference type="OrthoDB" id="6508832at2759"/>
<dbReference type="CDD" id="cd23807">
    <property type="entry name" value="UEV_UBE2V"/>
    <property type="match status" value="1"/>
</dbReference>
<feature type="domain" description="UBC core" evidence="2">
    <location>
        <begin position="24"/>
        <end position="196"/>
    </location>
</feature>
<evidence type="ECO:0000259" key="2">
    <source>
        <dbReference type="PROSITE" id="PS50127"/>
    </source>
</evidence>
<gene>
    <name evidence="3" type="primary">SPOSA6832_03245</name>
</gene>
<name>A0A0D6ENL3_SPOSA</name>
<evidence type="ECO:0000313" key="4">
    <source>
        <dbReference type="Proteomes" id="UP000243876"/>
    </source>
</evidence>
<dbReference type="EMBL" id="CENE01000015">
    <property type="protein sequence ID" value="CEQ41501.1"/>
    <property type="molecule type" value="Genomic_DNA"/>
</dbReference>
<dbReference type="AlphaFoldDB" id="A0A0D6ENL3"/>
<accession>A0A0D6ENL3</accession>
<keyword evidence="4" id="KW-1185">Reference proteome</keyword>